<evidence type="ECO:0000259" key="3">
    <source>
        <dbReference type="Pfam" id="PF02525"/>
    </source>
</evidence>
<dbReference type="InterPro" id="IPR051545">
    <property type="entry name" value="NAD(P)H_dehydrogenase_qn"/>
</dbReference>
<evidence type="ECO:0000313" key="5">
    <source>
        <dbReference type="Proteomes" id="UP001157160"/>
    </source>
</evidence>
<comment type="caution">
    <text evidence="4">The sequence shown here is derived from an EMBL/GenBank/DDBJ whole genome shotgun (WGS) entry which is preliminary data.</text>
</comment>
<evidence type="ECO:0000313" key="4">
    <source>
        <dbReference type="EMBL" id="GMA28495.1"/>
    </source>
</evidence>
<protein>
    <submittedName>
        <fullName evidence="4">NAD(P)H dehydrogenase</fullName>
    </submittedName>
</protein>
<organism evidence="4 5">
    <name type="scientific">Arenivirga flava</name>
    <dbReference type="NCBI Taxonomy" id="1930060"/>
    <lineage>
        <taxon>Bacteria</taxon>
        <taxon>Bacillati</taxon>
        <taxon>Actinomycetota</taxon>
        <taxon>Actinomycetes</taxon>
        <taxon>Micrococcales</taxon>
        <taxon>Microbacteriaceae</taxon>
        <taxon>Arenivirga</taxon>
    </lineage>
</organism>
<dbReference type="InterPro" id="IPR003680">
    <property type="entry name" value="Flavodoxin_fold"/>
</dbReference>
<evidence type="ECO:0000256" key="1">
    <source>
        <dbReference type="ARBA" id="ARBA00006252"/>
    </source>
</evidence>
<dbReference type="Proteomes" id="UP001157160">
    <property type="component" value="Unassembled WGS sequence"/>
</dbReference>
<dbReference type="Pfam" id="PF02525">
    <property type="entry name" value="Flavodoxin_2"/>
    <property type="match status" value="1"/>
</dbReference>
<dbReference type="RefSeq" id="WP_284231824.1">
    <property type="nucleotide sequence ID" value="NZ_BSUL01000001.1"/>
</dbReference>
<feature type="domain" description="Flavodoxin-like fold" evidence="3">
    <location>
        <begin position="1"/>
        <end position="179"/>
    </location>
</feature>
<dbReference type="AlphaFoldDB" id="A0AA37UFP7"/>
<evidence type="ECO:0000256" key="2">
    <source>
        <dbReference type="ARBA" id="ARBA00023002"/>
    </source>
</evidence>
<dbReference type="EMBL" id="BSUL01000001">
    <property type="protein sequence ID" value="GMA28495.1"/>
    <property type="molecule type" value="Genomic_DNA"/>
</dbReference>
<dbReference type="InterPro" id="IPR029039">
    <property type="entry name" value="Flavoprotein-like_sf"/>
</dbReference>
<dbReference type="PANTHER" id="PTHR10204:SF34">
    <property type="entry name" value="NAD(P)H DEHYDROGENASE [QUINONE] 1 ISOFORM 1"/>
    <property type="match status" value="1"/>
</dbReference>
<sequence>MSTLIVTAHPSADSLTAHAVRRLREQLEERGERVEVADLAAEGFDPRWTAADHAGYAARSRDDAGVLAEQARVDRHEHLVLAFPVYWWSMPALLKGWIDRVFIAGWAFDATGERAMLGRLTGHLLPVAATDEARFARHGYTEAFRTQIEHGVLDYCGVRRGVTAFVHGSEGTDAALRGAAVEAATSAIAAGIASAR</sequence>
<dbReference type="SUPFAM" id="SSF52218">
    <property type="entry name" value="Flavoproteins"/>
    <property type="match status" value="1"/>
</dbReference>
<dbReference type="PANTHER" id="PTHR10204">
    <property type="entry name" value="NAD P H OXIDOREDUCTASE-RELATED"/>
    <property type="match status" value="1"/>
</dbReference>
<reference evidence="4 5" key="1">
    <citation type="journal article" date="2014" name="Int. J. Syst. Evol. Microbiol.">
        <title>Complete genome sequence of Corynebacterium casei LMG S-19264T (=DSM 44701T), isolated from a smear-ripened cheese.</title>
        <authorList>
            <consortium name="US DOE Joint Genome Institute (JGI-PGF)"/>
            <person name="Walter F."/>
            <person name="Albersmeier A."/>
            <person name="Kalinowski J."/>
            <person name="Ruckert C."/>
        </authorList>
    </citation>
    <scope>NUCLEOTIDE SEQUENCE [LARGE SCALE GENOMIC DNA]</scope>
    <source>
        <strain evidence="4 5">NBRC 112289</strain>
    </source>
</reference>
<keyword evidence="5" id="KW-1185">Reference proteome</keyword>
<proteinExistence type="inferred from homology"/>
<dbReference type="GO" id="GO:0003955">
    <property type="term" value="F:NAD(P)H dehydrogenase (quinone) activity"/>
    <property type="evidence" value="ECO:0007669"/>
    <property type="project" value="TreeGrafter"/>
</dbReference>
<dbReference type="GO" id="GO:0005829">
    <property type="term" value="C:cytosol"/>
    <property type="evidence" value="ECO:0007669"/>
    <property type="project" value="TreeGrafter"/>
</dbReference>
<comment type="similarity">
    <text evidence="1">Belongs to the NAD(P)H dehydrogenase (quinone) family.</text>
</comment>
<keyword evidence="2" id="KW-0560">Oxidoreductase</keyword>
<dbReference type="Gene3D" id="3.40.50.360">
    <property type="match status" value="1"/>
</dbReference>
<accession>A0AA37UFP7</accession>
<gene>
    <name evidence="4" type="ORF">GCM10025874_17480</name>
</gene>
<name>A0AA37UFP7_9MICO</name>